<name>A0A200QHN9_MACCD</name>
<dbReference type="EMBL" id="MVGT01002043">
    <property type="protein sequence ID" value="OVA09935.1"/>
    <property type="molecule type" value="Genomic_DNA"/>
</dbReference>
<sequence>MSVYYASGIGKETVILKVVVWNAVRMKLQVHLPKKELWGHAWKGKMRKNEEKCGGLGCCDSTETLCLKELKSWWYTTFCS</sequence>
<dbReference type="InParanoid" id="A0A200QHN9"/>
<gene>
    <name evidence="1" type="ORF">BVC80_1751g93</name>
</gene>
<dbReference type="AlphaFoldDB" id="A0A200QHN9"/>
<evidence type="ECO:0000313" key="2">
    <source>
        <dbReference type="Proteomes" id="UP000195402"/>
    </source>
</evidence>
<organism evidence="1 2">
    <name type="scientific">Macleaya cordata</name>
    <name type="common">Five-seeded plume-poppy</name>
    <name type="synonym">Bocconia cordata</name>
    <dbReference type="NCBI Taxonomy" id="56857"/>
    <lineage>
        <taxon>Eukaryota</taxon>
        <taxon>Viridiplantae</taxon>
        <taxon>Streptophyta</taxon>
        <taxon>Embryophyta</taxon>
        <taxon>Tracheophyta</taxon>
        <taxon>Spermatophyta</taxon>
        <taxon>Magnoliopsida</taxon>
        <taxon>Ranunculales</taxon>
        <taxon>Papaveraceae</taxon>
        <taxon>Papaveroideae</taxon>
        <taxon>Macleaya</taxon>
    </lineage>
</organism>
<reference evidence="1 2" key="1">
    <citation type="journal article" date="2017" name="Mol. Plant">
        <title>The Genome of Medicinal Plant Macleaya cordata Provides New Insights into Benzylisoquinoline Alkaloids Metabolism.</title>
        <authorList>
            <person name="Liu X."/>
            <person name="Liu Y."/>
            <person name="Huang P."/>
            <person name="Ma Y."/>
            <person name="Qing Z."/>
            <person name="Tang Q."/>
            <person name="Cao H."/>
            <person name="Cheng P."/>
            <person name="Zheng Y."/>
            <person name="Yuan Z."/>
            <person name="Zhou Y."/>
            <person name="Liu J."/>
            <person name="Tang Z."/>
            <person name="Zhuo Y."/>
            <person name="Zhang Y."/>
            <person name="Yu L."/>
            <person name="Huang J."/>
            <person name="Yang P."/>
            <person name="Peng Q."/>
            <person name="Zhang J."/>
            <person name="Jiang W."/>
            <person name="Zhang Z."/>
            <person name="Lin K."/>
            <person name="Ro D.K."/>
            <person name="Chen X."/>
            <person name="Xiong X."/>
            <person name="Shang Y."/>
            <person name="Huang S."/>
            <person name="Zeng J."/>
        </authorList>
    </citation>
    <scope>NUCLEOTIDE SEQUENCE [LARGE SCALE GENOMIC DNA]</scope>
    <source>
        <strain evidence="2">cv. BLH2017</strain>
        <tissue evidence="1">Root</tissue>
    </source>
</reference>
<accession>A0A200QHN9</accession>
<keyword evidence="2" id="KW-1185">Reference proteome</keyword>
<evidence type="ECO:0000313" key="1">
    <source>
        <dbReference type="EMBL" id="OVA09935.1"/>
    </source>
</evidence>
<proteinExistence type="predicted"/>
<comment type="caution">
    <text evidence="1">The sequence shown here is derived from an EMBL/GenBank/DDBJ whole genome shotgun (WGS) entry which is preliminary data.</text>
</comment>
<protein>
    <submittedName>
        <fullName evidence="1">Uncharacterized protein</fullName>
    </submittedName>
</protein>
<dbReference type="Proteomes" id="UP000195402">
    <property type="component" value="Unassembled WGS sequence"/>
</dbReference>